<evidence type="ECO:0000256" key="5">
    <source>
        <dbReference type="ARBA" id="ARBA00022679"/>
    </source>
</evidence>
<dbReference type="EMBL" id="WUUL01000015">
    <property type="protein sequence ID" value="MXQ55556.1"/>
    <property type="molecule type" value="Genomic_DNA"/>
</dbReference>
<dbReference type="AlphaFoldDB" id="A0A6I4W0Q4"/>
<dbReference type="SMART" id="SM00387">
    <property type="entry name" value="HATPase_c"/>
    <property type="match status" value="1"/>
</dbReference>
<dbReference type="PROSITE" id="PS50109">
    <property type="entry name" value="HIS_KIN"/>
    <property type="match status" value="1"/>
</dbReference>
<keyword evidence="7" id="KW-0547">Nucleotide-binding</keyword>
<evidence type="ECO:0000256" key="11">
    <source>
        <dbReference type="ARBA" id="ARBA00023012"/>
    </source>
</evidence>
<reference evidence="15 16" key="1">
    <citation type="submission" date="2019-12" db="EMBL/GenBank/DDBJ databases">
        <title>Whole-genome analyses of novel actinobacteria.</title>
        <authorList>
            <person name="Sahin N."/>
            <person name="Saygin H."/>
        </authorList>
    </citation>
    <scope>NUCLEOTIDE SEQUENCE [LARGE SCALE GENOMIC DNA]</scope>
    <source>
        <strain evidence="15 16">KC615</strain>
    </source>
</reference>
<dbReference type="GO" id="GO:0004721">
    <property type="term" value="F:phosphoprotein phosphatase activity"/>
    <property type="evidence" value="ECO:0007669"/>
    <property type="project" value="TreeGrafter"/>
</dbReference>
<keyword evidence="12 13" id="KW-0472">Membrane</keyword>
<comment type="subcellular location">
    <subcellularLocation>
        <location evidence="2">Cell membrane</location>
        <topology evidence="2">Multi-pass membrane protein</topology>
    </subcellularLocation>
</comment>
<dbReference type="SUPFAM" id="SSF55874">
    <property type="entry name" value="ATPase domain of HSP90 chaperone/DNA topoisomerase II/histidine kinase"/>
    <property type="match status" value="1"/>
</dbReference>
<comment type="catalytic activity">
    <reaction evidence="1">
        <text>ATP + protein L-histidine = ADP + protein N-phospho-L-histidine.</text>
        <dbReference type="EC" id="2.7.13.3"/>
    </reaction>
</comment>
<evidence type="ECO:0000256" key="3">
    <source>
        <dbReference type="ARBA" id="ARBA00012438"/>
    </source>
</evidence>
<evidence type="ECO:0000256" key="1">
    <source>
        <dbReference type="ARBA" id="ARBA00000085"/>
    </source>
</evidence>
<dbReference type="GO" id="GO:0016036">
    <property type="term" value="P:cellular response to phosphate starvation"/>
    <property type="evidence" value="ECO:0007669"/>
    <property type="project" value="TreeGrafter"/>
</dbReference>
<keyword evidence="10 13" id="KW-1133">Transmembrane helix</keyword>
<organism evidence="15 16">
    <name type="scientific">Shimazuella alba</name>
    <dbReference type="NCBI Taxonomy" id="2690964"/>
    <lineage>
        <taxon>Bacteria</taxon>
        <taxon>Bacillati</taxon>
        <taxon>Bacillota</taxon>
        <taxon>Bacilli</taxon>
        <taxon>Bacillales</taxon>
        <taxon>Thermoactinomycetaceae</taxon>
        <taxon>Shimazuella</taxon>
    </lineage>
</organism>
<keyword evidence="16" id="KW-1185">Reference proteome</keyword>
<proteinExistence type="predicted"/>
<keyword evidence="11" id="KW-0902">Two-component regulatory system</keyword>
<feature type="transmembrane region" description="Helical" evidence="13">
    <location>
        <begin position="12"/>
        <end position="30"/>
    </location>
</feature>
<feature type="transmembrane region" description="Helical" evidence="13">
    <location>
        <begin position="42"/>
        <end position="62"/>
    </location>
</feature>
<evidence type="ECO:0000256" key="4">
    <source>
        <dbReference type="ARBA" id="ARBA00022475"/>
    </source>
</evidence>
<keyword evidence="9" id="KW-0067">ATP-binding</keyword>
<keyword evidence="4" id="KW-1003">Cell membrane</keyword>
<protein>
    <recommendedName>
        <fullName evidence="3">histidine kinase</fullName>
        <ecNumber evidence="3">2.7.13.3</ecNumber>
    </recommendedName>
</protein>
<keyword evidence="6 13" id="KW-0812">Transmembrane</keyword>
<dbReference type="GO" id="GO:0000155">
    <property type="term" value="F:phosphorelay sensor kinase activity"/>
    <property type="evidence" value="ECO:0007669"/>
    <property type="project" value="TreeGrafter"/>
</dbReference>
<evidence type="ECO:0000313" key="15">
    <source>
        <dbReference type="EMBL" id="MXQ55556.1"/>
    </source>
</evidence>
<evidence type="ECO:0000256" key="12">
    <source>
        <dbReference type="ARBA" id="ARBA00023136"/>
    </source>
</evidence>
<sequence length="342" mass="40310">MTLIQYIKDKKYFLILYIVTITFISLMIIVSVNPQNAFSNIIYMNSICLFFATMYIFLGYVYRKSYYQKLHEVTHINQEQILEAAPESQNHQQQISLELLKKLNQYYSSRLQKLYDEKKDHQEFIMSWIHEVKLPITASRLLMENKNGKQLDDLVDKLEDELNKIDNYVEQALYYSRIDSFSKDYFITEQPLDKVIKASVKKYAKIFIHKQIHFHQNHTQQLVRTDVKWLGFIIDQIVANALKYSKEGGTISFTVEEDRKEKRLMIEDNGIGINEEDIQRVFEKGFTGYIGRSYSKSTGMGLYLAKKMALKLGHDLSIQSKKGSYTKVTIHFLKNTNYQILY</sequence>
<evidence type="ECO:0000256" key="9">
    <source>
        <dbReference type="ARBA" id="ARBA00022840"/>
    </source>
</evidence>
<evidence type="ECO:0000313" key="16">
    <source>
        <dbReference type="Proteomes" id="UP000430692"/>
    </source>
</evidence>
<dbReference type="InterPro" id="IPR036890">
    <property type="entry name" value="HATPase_C_sf"/>
</dbReference>
<evidence type="ECO:0000256" key="13">
    <source>
        <dbReference type="SAM" id="Phobius"/>
    </source>
</evidence>
<accession>A0A6I4W0Q4</accession>
<dbReference type="RefSeq" id="WP_160802908.1">
    <property type="nucleotide sequence ID" value="NZ_WUUL01000015.1"/>
</dbReference>
<dbReference type="EC" id="2.7.13.3" evidence="3"/>
<dbReference type="InterPro" id="IPR003594">
    <property type="entry name" value="HATPase_dom"/>
</dbReference>
<dbReference type="Pfam" id="PF02518">
    <property type="entry name" value="HATPase_c"/>
    <property type="match status" value="1"/>
</dbReference>
<evidence type="ECO:0000256" key="2">
    <source>
        <dbReference type="ARBA" id="ARBA00004651"/>
    </source>
</evidence>
<dbReference type="InterPro" id="IPR005467">
    <property type="entry name" value="His_kinase_dom"/>
</dbReference>
<evidence type="ECO:0000259" key="14">
    <source>
        <dbReference type="PROSITE" id="PS50109"/>
    </source>
</evidence>
<keyword evidence="8 15" id="KW-0418">Kinase</keyword>
<dbReference type="PANTHER" id="PTHR45453">
    <property type="entry name" value="PHOSPHATE REGULON SENSOR PROTEIN PHOR"/>
    <property type="match status" value="1"/>
</dbReference>
<dbReference type="PANTHER" id="PTHR45453:SF2">
    <property type="entry name" value="HISTIDINE KINASE"/>
    <property type="match status" value="1"/>
</dbReference>
<evidence type="ECO:0000256" key="7">
    <source>
        <dbReference type="ARBA" id="ARBA00022741"/>
    </source>
</evidence>
<keyword evidence="5" id="KW-0808">Transferase</keyword>
<gene>
    <name evidence="15" type="ORF">GSM42_17885</name>
</gene>
<feature type="domain" description="Histidine kinase" evidence="14">
    <location>
        <begin position="127"/>
        <end position="336"/>
    </location>
</feature>
<dbReference type="Proteomes" id="UP000430692">
    <property type="component" value="Unassembled WGS sequence"/>
</dbReference>
<comment type="caution">
    <text evidence="15">The sequence shown here is derived from an EMBL/GenBank/DDBJ whole genome shotgun (WGS) entry which is preliminary data.</text>
</comment>
<dbReference type="InterPro" id="IPR050351">
    <property type="entry name" value="BphY/WalK/GraS-like"/>
</dbReference>
<dbReference type="Gene3D" id="3.30.565.10">
    <property type="entry name" value="Histidine kinase-like ATPase, C-terminal domain"/>
    <property type="match status" value="1"/>
</dbReference>
<dbReference type="GO" id="GO:0005886">
    <property type="term" value="C:plasma membrane"/>
    <property type="evidence" value="ECO:0007669"/>
    <property type="project" value="UniProtKB-SubCell"/>
</dbReference>
<dbReference type="GO" id="GO:0005524">
    <property type="term" value="F:ATP binding"/>
    <property type="evidence" value="ECO:0007669"/>
    <property type="project" value="UniProtKB-KW"/>
</dbReference>
<evidence type="ECO:0000256" key="10">
    <source>
        <dbReference type="ARBA" id="ARBA00022989"/>
    </source>
</evidence>
<evidence type="ECO:0000256" key="6">
    <source>
        <dbReference type="ARBA" id="ARBA00022692"/>
    </source>
</evidence>
<name>A0A6I4W0Q4_9BACL</name>
<evidence type="ECO:0000256" key="8">
    <source>
        <dbReference type="ARBA" id="ARBA00022777"/>
    </source>
</evidence>